<feature type="region of interest" description="Disordered" evidence="1">
    <location>
        <begin position="125"/>
        <end position="162"/>
    </location>
</feature>
<feature type="compositionally biased region" description="Low complexity" evidence="1">
    <location>
        <begin position="192"/>
        <end position="208"/>
    </location>
</feature>
<dbReference type="PANTHER" id="PTHR33623">
    <property type="entry name" value="OS04G0572500 PROTEIN"/>
    <property type="match status" value="1"/>
</dbReference>
<feature type="region of interest" description="Disordered" evidence="1">
    <location>
        <begin position="174"/>
        <end position="232"/>
    </location>
</feature>
<dbReference type="AlphaFoldDB" id="A0ABD1TWA6"/>
<evidence type="ECO:0000256" key="1">
    <source>
        <dbReference type="SAM" id="MobiDB-lite"/>
    </source>
</evidence>
<accession>A0ABD1TWA6</accession>
<name>A0ABD1TWA6_9LAMI</name>
<sequence>MDSKMIKSKALPKPLLLKDYLLDDFSSCSSNGFKSFPRKQCCTTVRFLIDIDLKNKQPKYSNFKKNPPPFLKNPSKSASSTALNSAFQCVLNAVKHLPFAAVKSPAAGQKELKISILPRESFQKNPQEKFLEENNSASDSNNSKTNSWSESDFTASDDSLPFSTEVTNDVVATRLPEKKVVAATKGDVSMDSNSTTSSETSASTNSTQTKEKEWKSEEKEQLSPVSVMDCPI</sequence>
<proteinExistence type="predicted"/>
<reference evidence="3" key="1">
    <citation type="submission" date="2024-07" db="EMBL/GenBank/DDBJ databases">
        <title>Two chromosome-level genome assemblies of Korean endemic species Abeliophyllum distichum and Forsythia ovata (Oleaceae).</title>
        <authorList>
            <person name="Jang H."/>
        </authorList>
    </citation>
    <scope>NUCLEOTIDE SEQUENCE [LARGE SCALE GENOMIC DNA]</scope>
</reference>
<dbReference type="Proteomes" id="UP001604336">
    <property type="component" value="Unassembled WGS sequence"/>
</dbReference>
<feature type="compositionally biased region" description="Polar residues" evidence="1">
    <location>
        <begin position="148"/>
        <end position="162"/>
    </location>
</feature>
<organism evidence="2 3">
    <name type="scientific">Abeliophyllum distichum</name>
    <dbReference type="NCBI Taxonomy" id="126358"/>
    <lineage>
        <taxon>Eukaryota</taxon>
        <taxon>Viridiplantae</taxon>
        <taxon>Streptophyta</taxon>
        <taxon>Embryophyta</taxon>
        <taxon>Tracheophyta</taxon>
        <taxon>Spermatophyta</taxon>
        <taxon>Magnoliopsida</taxon>
        <taxon>eudicotyledons</taxon>
        <taxon>Gunneridae</taxon>
        <taxon>Pentapetalae</taxon>
        <taxon>asterids</taxon>
        <taxon>lamiids</taxon>
        <taxon>Lamiales</taxon>
        <taxon>Oleaceae</taxon>
        <taxon>Forsythieae</taxon>
        <taxon>Abeliophyllum</taxon>
    </lineage>
</organism>
<keyword evidence="3" id="KW-1185">Reference proteome</keyword>
<protein>
    <submittedName>
        <fullName evidence="2">Uncharacterized protein</fullName>
    </submittedName>
</protein>
<comment type="caution">
    <text evidence="2">The sequence shown here is derived from an EMBL/GenBank/DDBJ whole genome shotgun (WGS) entry which is preliminary data.</text>
</comment>
<evidence type="ECO:0000313" key="3">
    <source>
        <dbReference type="Proteomes" id="UP001604336"/>
    </source>
</evidence>
<dbReference type="EMBL" id="JBFOLK010000004">
    <property type="protein sequence ID" value="KAL2517017.1"/>
    <property type="molecule type" value="Genomic_DNA"/>
</dbReference>
<gene>
    <name evidence="2" type="ORF">Adt_13264</name>
</gene>
<feature type="compositionally biased region" description="Low complexity" evidence="1">
    <location>
        <begin position="134"/>
        <end position="147"/>
    </location>
</feature>
<evidence type="ECO:0000313" key="2">
    <source>
        <dbReference type="EMBL" id="KAL2517017.1"/>
    </source>
</evidence>
<dbReference type="PANTHER" id="PTHR33623:SF4">
    <property type="entry name" value="DUF4378 DOMAIN-CONTAINING PROTEIN"/>
    <property type="match status" value="1"/>
</dbReference>
<feature type="compositionally biased region" description="Basic and acidic residues" evidence="1">
    <location>
        <begin position="209"/>
        <end position="221"/>
    </location>
</feature>